<keyword evidence="2" id="KW-1133">Transmembrane helix</keyword>
<keyword evidence="2" id="KW-0472">Membrane</keyword>
<evidence type="ECO:0000256" key="2">
    <source>
        <dbReference type="SAM" id="Phobius"/>
    </source>
</evidence>
<proteinExistence type="predicted"/>
<dbReference type="Pfam" id="PF07454">
    <property type="entry name" value="SpoIIP"/>
    <property type="match status" value="1"/>
</dbReference>
<accession>A0A366EG86</accession>
<feature type="transmembrane region" description="Helical" evidence="2">
    <location>
        <begin position="21"/>
        <end position="42"/>
    </location>
</feature>
<dbReference type="Proteomes" id="UP000252254">
    <property type="component" value="Unassembled WGS sequence"/>
</dbReference>
<dbReference type="EMBL" id="QNRI01000001">
    <property type="protein sequence ID" value="RBP01338.1"/>
    <property type="molecule type" value="Genomic_DNA"/>
</dbReference>
<name>A0A366EG86_9BACI</name>
<protein>
    <submittedName>
        <fullName evidence="3">Stage II sporulation protein P</fullName>
    </submittedName>
</protein>
<organism evidence="3 4">
    <name type="scientific">Paraliobacillus ryukyuensis</name>
    <dbReference type="NCBI Taxonomy" id="200904"/>
    <lineage>
        <taxon>Bacteria</taxon>
        <taxon>Bacillati</taxon>
        <taxon>Bacillota</taxon>
        <taxon>Bacilli</taxon>
        <taxon>Bacillales</taxon>
        <taxon>Bacillaceae</taxon>
        <taxon>Paraliobacillus</taxon>
    </lineage>
</organism>
<sequence>MNNLRQIGKKIIVSLLHSLQRGTIWIIILSLLFISIGFITTVKPAYRISSSVITHWTSQVDSSVFIHLLGMENKQYTKMNYSDDIQDLSMTDLLIELTTNIRPNDVRSLLGREIPSFYAYDQKIIVAGEGTDYTALPIESSPPLDVVLEERDATVDEEETDKEPEEEGEKQKEPESEHTTGENKVVFIYNTHNRESFLPHLDGVKDPNLAFHKEVNITKVSDHLAESLEKKGIGTQVDHTDFTTVLNQKGWEYWQSYDASKPIVEEALAGNSKINYVFDLHRDSRRREDTTSTIDGKDYASLFFVIGSDYSNNEKNVALATKLHDQIEEKYPGLSRGVSQQGGAGRNGVYNQNLSDNAILIEVGGVDNTLTELYRSADVLAEVFSKYYWDAEAVQEDS</sequence>
<comment type="caution">
    <text evidence="3">The sequence shown here is derived from an EMBL/GenBank/DDBJ whole genome shotgun (WGS) entry which is preliminary data.</text>
</comment>
<dbReference type="SUPFAM" id="SSF53187">
    <property type="entry name" value="Zn-dependent exopeptidases"/>
    <property type="match status" value="1"/>
</dbReference>
<feature type="compositionally biased region" description="Basic and acidic residues" evidence="1">
    <location>
        <begin position="169"/>
        <end position="181"/>
    </location>
</feature>
<keyword evidence="2" id="KW-0812">Transmembrane</keyword>
<feature type="compositionally biased region" description="Acidic residues" evidence="1">
    <location>
        <begin position="155"/>
        <end position="168"/>
    </location>
</feature>
<dbReference type="InterPro" id="IPR010897">
    <property type="entry name" value="Spore_II_P"/>
</dbReference>
<dbReference type="AlphaFoldDB" id="A0A366EG86"/>
<reference evidence="3 4" key="1">
    <citation type="submission" date="2018-06" db="EMBL/GenBank/DDBJ databases">
        <title>Genomic Encyclopedia of Type Strains, Phase IV (KMG-IV): sequencing the most valuable type-strain genomes for metagenomic binning, comparative biology and taxonomic classification.</title>
        <authorList>
            <person name="Goeker M."/>
        </authorList>
    </citation>
    <scope>NUCLEOTIDE SEQUENCE [LARGE SCALE GENOMIC DNA]</scope>
    <source>
        <strain evidence="3 4">DSM 15140</strain>
    </source>
</reference>
<dbReference type="RefSeq" id="WP_113865938.1">
    <property type="nucleotide sequence ID" value="NZ_BAABQN010000001.1"/>
</dbReference>
<dbReference type="NCBIfam" id="TIGR02867">
    <property type="entry name" value="spore_II_P"/>
    <property type="match status" value="1"/>
</dbReference>
<evidence type="ECO:0000313" key="3">
    <source>
        <dbReference type="EMBL" id="RBP01338.1"/>
    </source>
</evidence>
<evidence type="ECO:0000256" key="1">
    <source>
        <dbReference type="SAM" id="MobiDB-lite"/>
    </source>
</evidence>
<evidence type="ECO:0000313" key="4">
    <source>
        <dbReference type="Proteomes" id="UP000252254"/>
    </source>
</evidence>
<keyword evidence="4" id="KW-1185">Reference proteome</keyword>
<dbReference type="OrthoDB" id="1633470at2"/>
<dbReference type="STRING" id="200904.GCA_900168775_02450"/>
<feature type="region of interest" description="Disordered" evidence="1">
    <location>
        <begin position="151"/>
        <end position="182"/>
    </location>
</feature>
<gene>
    <name evidence="3" type="ORF">DES48_10167</name>
</gene>